<gene>
    <name evidence="1" type="ORF">LWI29_016940</name>
</gene>
<sequence length="169" mass="18488">MAPVFNVYAQAEMATEVHGGAVVQTRVKFEVVDASTDVVIADTVMEEADADTVMIDALSNVDMEEVEARMADVDTYEVMEDTIVADVDTVMYDADGNTVMTDALSDVDTVMTDALSDADTVKVEAGMADVDTHVVMEDTEVADVDKADVDVVWETLDVFRDFKRQRCQL</sequence>
<name>A0AA39SNH9_ACESA</name>
<organism evidence="1 2">
    <name type="scientific">Acer saccharum</name>
    <name type="common">Sugar maple</name>
    <dbReference type="NCBI Taxonomy" id="4024"/>
    <lineage>
        <taxon>Eukaryota</taxon>
        <taxon>Viridiplantae</taxon>
        <taxon>Streptophyta</taxon>
        <taxon>Embryophyta</taxon>
        <taxon>Tracheophyta</taxon>
        <taxon>Spermatophyta</taxon>
        <taxon>Magnoliopsida</taxon>
        <taxon>eudicotyledons</taxon>
        <taxon>Gunneridae</taxon>
        <taxon>Pentapetalae</taxon>
        <taxon>rosids</taxon>
        <taxon>malvids</taxon>
        <taxon>Sapindales</taxon>
        <taxon>Sapindaceae</taxon>
        <taxon>Hippocastanoideae</taxon>
        <taxon>Acereae</taxon>
        <taxon>Acer</taxon>
    </lineage>
</organism>
<dbReference type="Proteomes" id="UP001168877">
    <property type="component" value="Unassembled WGS sequence"/>
</dbReference>
<evidence type="ECO:0000313" key="2">
    <source>
        <dbReference type="Proteomes" id="UP001168877"/>
    </source>
</evidence>
<keyword evidence="2" id="KW-1185">Reference proteome</keyword>
<proteinExistence type="predicted"/>
<dbReference type="EMBL" id="JAUESC010000004">
    <property type="protein sequence ID" value="KAK0596571.1"/>
    <property type="molecule type" value="Genomic_DNA"/>
</dbReference>
<reference evidence="1" key="2">
    <citation type="submission" date="2023-06" db="EMBL/GenBank/DDBJ databases">
        <authorList>
            <person name="Swenson N.G."/>
            <person name="Wegrzyn J.L."/>
            <person name="Mcevoy S.L."/>
        </authorList>
    </citation>
    <scope>NUCLEOTIDE SEQUENCE</scope>
    <source>
        <strain evidence="1">NS2018</strain>
        <tissue evidence="1">Leaf</tissue>
    </source>
</reference>
<evidence type="ECO:0000313" key="1">
    <source>
        <dbReference type="EMBL" id="KAK0596571.1"/>
    </source>
</evidence>
<protein>
    <submittedName>
        <fullName evidence="1">Uncharacterized protein</fullName>
    </submittedName>
</protein>
<reference evidence="1" key="1">
    <citation type="journal article" date="2022" name="Plant J.">
        <title>Strategies of tolerance reflected in two North American maple genomes.</title>
        <authorList>
            <person name="McEvoy S.L."/>
            <person name="Sezen U.U."/>
            <person name="Trouern-Trend A."/>
            <person name="McMahon S.M."/>
            <person name="Schaberg P.G."/>
            <person name="Yang J."/>
            <person name="Wegrzyn J.L."/>
            <person name="Swenson N.G."/>
        </authorList>
    </citation>
    <scope>NUCLEOTIDE SEQUENCE</scope>
    <source>
        <strain evidence="1">NS2018</strain>
    </source>
</reference>
<accession>A0AA39SNH9</accession>
<comment type="caution">
    <text evidence="1">The sequence shown here is derived from an EMBL/GenBank/DDBJ whole genome shotgun (WGS) entry which is preliminary data.</text>
</comment>
<dbReference type="AlphaFoldDB" id="A0AA39SNH9"/>